<dbReference type="InterPro" id="IPR020751">
    <property type="entry name" value="aa-tRNA-synth_I_codon-bd_sub2"/>
</dbReference>
<dbReference type="NCBIfam" id="TIGR00464">
    <property type="entry name" value="gltX_bact"/>
    <property type="match status" value="1"/>
</dbReference>
<dbReference type="EC" id="6.1.1.17" evidence="8"/>
<feature type="short sequence motif" description="'HIGH' region" evidence="8">
    <location>
        <begin position="9"/>
        <end position="19"/>
    </location>
</feature>
<dbReference type="InterPro" id="IPR049940">
    <property type="entry name" value="GluQ/Sye"/>
</dbReference>
<evidence type="ECO:0000256" key="7">
    <source>
        <dbReference type="ARBA" id="ARBA00023146"/>
    </source>
</evidence>
<feature type="domain" description="Aminoacyl-tRNA synthetase class I anticodon-binding" evidence="10">
    <location>
        <begin position="369"/>
        <end position="442"/>
    </location>
</feature>
<dbReference type="InterPro" id="IPR008925">
    <property type="entry name" value="aa_tRNA-synth_I_cd-bd_sf"/>
</dbReference>
<evidence type="ECO:0000256" key="4">
    <source>
        <dbReference type="ARBA" id="ARBA00022741"/>
    </source>
</evidence>
<dbReference type="InterPro" id="IPR004527">
    <property type="entry name" value="Glu-tRNA-ligase_bac/mito"/>
</dbReference>
<evidence type="ECO:0000259" key="9">
    <source>
        <dbReference type="Pfam" id="PF00749"/>
    </source>
</evidence>
<dbReference type="SUPFAM" id="SSF52374">
    <property type="entry name" value="Nucleotidylyl transferase"/>
    <property type="match status" value="1"/>
</dbReference>
<dbReference type="InterPro" id="IPR014729">
    <property type="entry name" value="Rossmann-like_a/b/a_fold"/>
</dbReference>
<dbReference type="PROSITE" id="PS00178">
    <property type="entry name" value="AA_TRNA_LIGASE_I"/>
    <property type="match status" value="1"/>
</dbReference>
<dbReference type="InterPro" id="IPR045462">
    <property type="entry name" value="aa-tRNA-synth_I_cd-bd"/>
</dbReference>
<dbReference type="Pfam" id="PF19269">
    <property type="entry name" value="Anticodon_2"/>
    <property type="match status" value="1"/>
</dbReference>
<keyword evidence="2 8" id="KW-0963">Cytoplasm</keyword>
<evidence type="ECO:0000256" key="1">
    <source>
        <dbReference type="ARBA" id="ARBA00007894"/>
    </source>
</evidence>
<evidence type="ECO:0000313" key="11">
    <source>
        <dbReference type="EMBL" id="GER00189.1"/>
    </source>
</evidence>
<keyword evidence="6 8" id="KW-0648">Protein biosynthesis</keyword>
<keyword evidence="5 8" id="KW-0067">ATP-binding</keyword>
<evidence type="ECO:0000256" key="5">
    <source>
        <dbReference type="ARBA" id="ARBA00022840"/>
    </source>
</evidence>
<dbReference type="PANTHER" id="PTHR43311">
    <property type="entry name" value="GLUTAMATE--TRNA LIGASE"/>
    <property type="match status" value="1"/>
</dbReference>
<gene>
    <name evidence="11" type="primary">gltX1</name>
    <name evidence="8" type="synonym">gltX</name>
    <name evidence="11" type="ORF">JCM17845_08120</name>
</gene>
<dbReference type="Gene3D" id="3.40.50.620">
    <property type="entry name" value="HUPs"/>
    <property type="match status" value="1"/>
</dbReference>
<comment type="similarity">
    <text evidence="1 8">Belongs to the class-I aminoacyl-tRNA synthetase family. Glutamate--tRNA ligase type 1 subfamily.</text>
</comment>
<feature type="binding site" evidence="8">
    <location>
        <position position="244"/>
    </location>
    <ligand>
        <name>ATP</name>
        <dbReference type="ChEBI" id="CHEBI:30616"/>
    </ligand>
</feature>
<evidence type="ECO:0000256" key="3">
    <source>
        <dbReference type="ARBA" id="ARBA00022598"/>
    </source>
</evidence>
<dbReference type="GO" id="GO:0000049">
    <property type="term" value="F:tRNA binding"/>
    <property type="evidence" value="ECO:0007669"/>
    <property type="project" value="InterPro"/>
</dbReference>
<comment type="catalytic activity">
    <reaction evidence="8">
        <text>tRNA(Glu) + L-glutamate + ATP = L-glutamyl-tRNA(Glu) + AMP + diphosphate</text>
        <dbReference type="Rhea" id="RHEA:23540"/>
        <dbReference type="Rhea" id="RHEA-COMP:9663"/>
        <dbReference type="Rhea" id="RHEA-COMP:9680"/>
        <dbReference type="ChEBI" id="CHEBI:29985"/>
        <dbReference type="ChEBI" id="CHEBI:30616"/>
        <dbReference type="ChEBI" id="CHEBI:33019"/>
        <dbReference type="ChEBI" id="CHEBI:78442"/>
        <dbReference type="ChEBI" id="CHEBI:78520"/>
        <dbReference type="ChEBI" id="CHEBI:456215"/>
        <dbReference type="EC" id="6.1.1.17"/>
    </reaction>
</comment>
<dbReference type="PANTHER" id="PTHR43311:SF2">
    <property type="entry name" value="GLUTAMATE--TRNA LIGASE, MITOCHONDRIAL-RELATED"/>
    <property type="match status" value="1"/>
</dbReference>
<dbReference type="HAMAP" id="MF_00022">
    <property type="entry name" value="Glu_tRNA_synth_type1"/>
    <property type="match status" value="1"/>
</dbReference>
<evidence type="ECO:0000256" key="2">
    <source>
        <dbReference type="ARBA" id="ARBA00022490"/>
    </source>
</evidence>
<dbReference type="GO" id="GO:0005524">
    <property type="term" value="F:ATP binding"/>
    <property type="evidence" value="ECO:0007669"/>
    <property type="project" value="UniProtKB-UniRule"/>
</dbReference>
<dbReference type="SUPFAM" id="SSF48163">
    <property type="entry name" value="An anticodon-binding domain of class I aminoacyl-tRNA synthetases"/>
    <property type="match status" value="1"/>
</dbReference>
<protein>
    <recommendedName>
        <fullName evidence="8">Glutamate--tRNA ligase</fullName>
        <ecNumber evidence="8">6.1.1.17</ecNumber>
    </recommendedName>
    <alternativeName>
        <fullName evidence="8">Glutamyl-tRNA synthetase</fullName>
        <shortName evidence="8">GluRS</shortName>
    </alternativeName>
</protein>
<evidence type="ECO:0000256" key="8">
    <source>
        <dbReference type="HAMAP-Rule" id="MF_00022"/>
    </source>
</evidence>
<name>A0A5A7MYX8_9PROT</name>
<dbReference type="GO" id="GO:0005737">
    <property type="term" value="C:cytoplasm"/>
    <property type="evidence" value="ECO:0007669"/>
    <property type="project" value="UniProtKB-SubCell"/>
</dbReference>
<organism evidence="11 12">
    <name type="scientific">Iodidimonas gelatinilytica</name>
    <dbReference type="NCBI Taxonomy" id="1236966"/>
    <lineage>
        <taxon>Bacteria</taxon>
        <taxon>Pseudomonadati</taxon>
        <taxon>Pseudomonadota</taxon>
        <taxon>Alphaproteobacteria</taxon>
        <taxon>Iodidimonadales</taxon>
        <taxon>Iodidimonadaceae</taxon>
        <taxon>Iodidimonas</taxon>
    </lineage>
</organism>
<comment type="caution">
    <text evidence="8">Lacks conserved residue(s) required for the propagation of feature annotation.</text>
</comment>
<dbReference type="EMBL" id="BKCM01000003">
    <property type="protein sequence ID" value="GER00189.1"/>
    <property type="molecule type" value="Genomic_DNA"/>
</dbReference>
<dbReference type="Proteomes" id="UP000325187">
    <property type="component" value="Unassembled WGS sequence"/>
</dbReference>
<dbReference type="GO" id="GO:0004818">
    <property type="term" value="F:glutamate-tRNA ligase activity"/>
    <property type="evidence" value="ECO:0007669"/>
    <property type="project" value="UniProtKB-UniRule"/>
</dbReference>
<dbReference type="Pfam" id="PF00749">
    <property type="entry name" value="tRNA-synt_1c"/>
    <property type="match status" value="1"/>
</dbReference>
<dbReference type="AlphaFoldDB" id="A0A5A7MYX8"/>
<comment type="function">
    <text evidence="8">Catalyzes the attachment of glutamate to tRNA(Glu) in a two-step reaction: glutamate is first activated by ATP to form Glu-AMP and then transferred to the acceptor end of tRNA(Glu).</text>
</comment>
<comment type="caution">
    <text evidence="11">The sequence shown here is derived from an EMBL/GenBank/DDBJ whole genome shotgun (WGS) entry which is preliminary data.</text>
</comment>
<reference evidence="11 12" key="1">
    <citation type="submission" date="2019-09" db="EMBL/GenBank/DDBJ databases">
        <title>NBRP : Genome information of microbial organism related human and environment.</title>
        <authorList>
            <person name="Hattori M."/>
            <person name="Oshima K."/>
            <person name="Inaba H."/>
            <person name="Suda W."/>
            <person name="Sakamoto M."/>
            <person name="Iino T."/>
            <person name="Kitahara M."/>
            <person name="Oshida Y."/>
            <person name="Iida T."/>
            <person name="Kudo T."/>
            <person name="Itoh T."/>
            <person name="Ohkuma M."/>
        </authorList>
    </citation>
    <scope>NUCLEOTIDE SEQUENCE [LARGE SCALE GENOMIC DNA]</scope>
    <source>
        <strain evidence="11 12">Mie-1</strain>
    </source>
</reference>
<dbReference type="InterPro" id="IPR000924">
    <property type="entry name" value="Glu/Gln-tRNA-synth"/>
</dbReference>
<evidence type="ECO:0000313" key="12">
    <source>
        <dbReference type="Proteomes" id="UP000325187"/>
    </source>
</evidence>
<evidence type="ECO:0000259" key="10">
    <source>
        <dbReference type="Pfam" id="PF19269"/>
    </source>
</evidence>
<feature type="domain" description="Glutamyl/glutaminyl-tRNA synthetase class Ib catalytic" evidence="9">
    <location>
        <begin position="3"/>
        <end position="309"/>
    </location>
</feature>
<dbReference type="Gene3D" id="1.10.10.350">
    <property type="match status" value="1"/>
</dbReference>
<dbReference type="InterPro" id="IPR020058">
    <property type="entry name" value="Glu/Gln-tRNA-synth_Ib_cat-dom"/>
</dbReference>
<comment type="subcellular location">
    <subcellularLocation>
        <location evidence="8">Cytoplasm</location>
    </subcellularLocation>
</comment>
<keyword evidence="12" id="KW-1185">Reference proteome</keyword>
<dbReference type="GO" id="GO:0006424">
    <property type="term" value="P:glutamyl-tRNA aminoacylation"/>
    <property type="evidence" value="ECO:0007669"/>
    <property type="project" value="UniProtKB-UniRule"/>
</dbReference>
<keyword evidence="3 8" id="KW-0436">Ligase</keyword>
<accession>A0A5A7MYX8</accession>
<keyword evidence="7 8" id="KW-0030">Aminoacyl-tRNA synthetase</keyword>
<dbReference type="RefSeq" id="WP_150001895.1">
    <property type="nucleotide sequence ID" value="NZ_BKCM01000003.1"/>
</dbReference>
<comment type="subunit">
    <text evidence="8">Monomer.</text>
</comment>
<evidence type="ECO:0000256" key="6">
    <source>
        <dbReference type="ARBA" id="ARBA00022917"/>
    </source>
</evidence>
<dbReference type="InterPro" id="IPR001412">
    <property type="entry name" value="aa-tRNA-synth_I_CS"/>
</dbReference>
<proteinExistence type="inferred from homology"/>
<keyword evidence="4 8" id="KW-0547">Nucleotide-binding</keyword>
<dbReference type="PRINTS" id="PR00987">
    <property type="entry name" value="TRNASYNTHGLU"/>
</dbReference>
<feature type="short sequence motif" description="'KMSKS' region" evidence="8">
    <location>
        <begin position="241"/>
        <end position="245"/>
    </location>
</feature>
<sequence>MSVNVRFAPSPTGLLHVGNVRAALLNWLFARQQGGQFLLRFDDTDAERSRDDYIEAIRHDLRWLGIDWDQEARQSQRLERYHAAAERLKEQGRLYPCYEMAEELSIKRRLQLGRGQPPVYDRAALKLTQADREKLEAEGKKPHWRFKLDTDQRVEWMDLIRGPQSIDPASLSDPVLIRADGTFLYMLPSTVDDMDFSISHVVRGEDHVTNSGQQIQIFEALGGTAPLFAHYPLLKGKGGDKFSKRAGSGSIAALRDEAGLEPQAIISFIARLGSSDPIEPFVDVAPLRDGFEFSKFSKSSAIFDEDELDQVNAKILHQLSYQDVKDRALLADLGEDFWLAVRGNLEHFNDVACWRKVVLGPLNPVIMDDDRAFLAEAAELLPQTLAGDSWKAWTGAIKQATGRKGKTLFLPLRQALTGEDHGPEMATLLPLIGRARAQARLKGEQA</sequence>